<evidence type="ECO:0000256" key="4">
    <source>
        <dbReference type="HAMAP-Rule" id="MF_00909"/>
    </source>
</evidence>
<evidence type="ECO:0000256" key="2">
    <source>
        <dbReference type="ARBA" id="ARBA00022741"/>
    </source>
</evidence>
<dbReference type="Pfam" id="PF12327">
    <property type="entry name" value="FtsZ_C"/>
    <property type="match status" value="1"/>
</dbReference>
<evidence type="ECO:0000256" key="6">
    <source>
        <dbReference type="SAM" id="MobiDB-lite"/>
    </source>
</evidence>
<gene>
    <name evidence="4" type="primary">ftsZ</name>
    <name evidence="9" type="ORF">UX22_C0004G0065</name>
</gene>
<dbReference type="InterPro" id="IPR018316">
    <property type="entry name" value="Tubulin/FtsZ_2-layer-sand-dom"/>
</dbReference>
<comment type="subcellular location">
    <subcellularLocation>
        <location evidence="4">Cytoplasm</location>
    </subcellularLocation>
    <text evidence="4">Assembles at midcell at the inner surface of the cytoplasmic membrane.</text>
</comment>
<dbReference type="SMART" id="SM00865">
    <property type="entry name" value="Tubulin_C"/>
    <property type="match status" value="1"/>
</dbReference>
<evidence type="ECO:0000256" key="3">
    <source>
        <dbReference type="ARBA" id="ARBA00023134"/>
    </source>
</evidence>
<dbReference type="SMART" id="SM00864">
    <property type="entry name" value="Tubulin"/>
    <property type="match status" value="1"/>
</dbReference>
<feature type="binding site" evidence="4">
    <location>
        <position position="165"/>
    </location>
    <ligand>
        <name>GTP</name>
        <dbReference type="ChEBI" id="CHEBI:37565"/>
    </ligand>
</feature>
<dbReference type="EMBL" id="LCLJ01000004">
    <property type="protein sequence ID" value="KKU15744.1"/>
    <property type="molecule type" value="Genomic_DNA"/>
</dbReference>
<dbReference type="GO" id="GO:0000917">
    <property type="term" value="P:division septum assembly"/>
    <property type="evidence" value="ECO:0007669"/>
    <property type="project" value="UniProtKB-KW"/>
</dbReference>
<evidence type="ECO:0000313" key="9">
    <source>
        <dbReference type="EMBL" id="KKU15744.1"/>
    </source>
</evidence>
<dbReference type="GO" id="GO:0003924">
    <property type="term" value="F:GTPase activity"/>
    <property type="evidence" value="ECO:0007669"/>
    <property type="project" value="UniProtKB-UniRule"/>
</dbReference>
<keyword evidence="4 9" id="KW-0132">Cell division</keyword>
<dbReference type="SUPFAM" id="SSF52490">
    <property type="entry name" value="Tubulin nucleotide-binding domain-like"/>
    <property type="match status" value="1"/>
</dbReference>
<feature type="binding site" evidence="4">
    <location>
        <position position="161"/>
    </location>
    <ligand>
        <name>GTP</name>
        <dbReference type="ChEBI" id="CHEBI:37565"/>
    </ligand>
</feature>
<dbReference type="NCBIfam" id="TIGR00065">
    <property type="entry name" value="ftsZ"/>
    <property type="match status" value="1"/>
</dbReference>
<dbReference type="Proteomes" id="UP000034727">
    <property type="component" value="Unassembled WGS sequence"/>
</dbReference>
<sequence length="417" mass="44672">MNKKNKKIKPAYSQYNTQRRQSSPRTILRAPIASVKVVGVGGAGGKIVSRMMEGDRMRGVEFIAVNTDAQDLDRVSAHKKVYIGRALTKGLGAGMNPEIGKQAAEENRSEIGEILDGADVVFVTAGFGGGTGTLGSSVVAEIAKEKGILTVAMVTKPFTFEGAQRASIAQDGLHRIKDKVDSLIVIPNDRIFSLIDKETSIIKAFGFVDDILKQAVLAVTELVNVPGIINVDFADVKAILKDAGATLIGIGHSSGQDRGVKAVNDALHSPLLEIAIDGAKGVLFTVAGGKDLKMSEVNDIAKAVTVSLDPNARVIFGAYYDKGLKEKSIKVTVVATGFNGVVQMQRFTQTLFFSEEPKIGSALHKKEKEENVDGAGGGKTSVENKVVKKEEAKEQKATLDKSEPWEIPAFLRKKKNR</sequence>
<dbReference type="HAMAP" id="MF_00909">
    <property type="entry name" value="FtsZ"/>
    <property type="match status" value="1"/>
</dbReference>
<dbReference type="InterPro" id="IPR003008">
    <property type="entry name" value="Tubulin_FtsZ_GTPase"/>
</dbReference>
<comment type="similarity">
    <text evidence="1 4">Belongs to the FtsZ family.</text>
</comment>
<dbReference type="InterPro" id="IPR036525">
    <property type="entry name" value="Tubulin/FtsZ_GTPase_sf"/>
</dbReference>
<keyword evidence="3 4" id="KW-0342">GTP-binding</keyword>
<dbReference type="PATRIC" id="fig|1618663.3.peg.184"/>
<feature type="domain" description="Tubulin/FtsZ 2-layer sandwich" evidence="8">
    <location>
        <begin position="229"/>
        <end position="347"/>
    </location>
</feature>
<name>A0A0G1N5C7_9BACT</name>
<protein>
    <recommendedName>
        <fullName evidence="4 5">Cell division protein FtsZ</fullName>
    </recommendedName>
</protein>
<dbReference type="GO" id="GO:0051258">
    <property type="term" value="P:protein polymerization"/>
    <property type="evidence" value="ECO:0007669"/>
    <property type="project" value="UniProtKB-UniRule"/>
</dbReference>
<dbReference type="PANTHER" id="PTHR30314">
    <property type="entry name" value="CELL DIVISION PROTEIN FTSZ-RELATED"/>
    <property type="match status" value="1"/>
</dbReference>
<accession>A0A0G1N5C7</accession>
<dbReference type="AlphaFoldDB" id="A0A0G1N5C7"/>
<dbReference type="InterPro" id="IPR024757">
    <property type="entry name" value="FtsZ_C"/>
</dbReference>
<keyword evidence="4" id="KW-0717">Septation</keyword>
<dbReference type="FunFam" id="3.40.50.1440:FF:000001">
    <property type="entry name" value="Cell division protein FtsZ"/>
    <property type="match status" value="1"/>
</dbReference>
<feature type="binding site" evidence="4">
    <location>
        <begin position="130"/>
        <end position="132"/>
    </location>
    <ligand>
        <name>GTP</name>
        <dbReference type="ChEBI" id="CHEBI:37565"/>
    </ligand>
</feature>
<dbReference type="GO" id="GO:0005525">
    <property type="term" value="F:GTP binding"/>
    <property type="evidence" value="ECO:0007669"/>
    <property type="project" value="UniProtKB-UniRule"/>
</dbReference>
<dbReference type="InterPro" id="IPR008280">
    <property type="entry name" value="Tub_FtsZ_C"/>
</dbReference>
<keyword evidence="4" id="KW-0131">Cell cycle</keyword>
<dbReference type="GO" id="GO:0032153">
    <property type="term" value="C:cell division site"/>
    <property type="evidence" value="ECO:0007669"/>
    <property type="project" value="UniProtKB-UniRule"/>
</dbReference>
<dbReference type="CDD" id="cd02201">
    <property type="entry name" value="FtsZ_type1"/>
    <property type="match status" value="1"/>
</dbReference>
<evidence type="ECO:0000259" key="7">
    <source>
        <dbReference type="SMART" id="SM00864"/>
    </source>
</evidence>
<comment type="function">
    <text evidence="4">Essential cell division protein that forms a contractile ring structure (Z ring) at the future cell division site. The regulation of the ring assembly controls the timing and the location of cell division. One of the functions of the FtsZ ring is to recruit other cell division proteins to the septum to produce a new cell wall between the dividing cells. Binds GTP and shows GTPase activity.</text>
</comment>
<feature type="region of interest" description="Disordered" evidence="6">
    <location>
        <begin position="1"/>
        <end position="24"/>
    </location>
</feature>
<dbReference type="SUPFAM" id="SSF55307">
    <property type="entry name" value="Tubulin C-terminal domain-like"/>
    <property type="match status" value="1"/>
</dbReference>
<dbReference type="Gene3D" id="3.30.1330.20">
    <property type="entry name" value="Tubulin/FtsZ, C-terminal domain"/>
    <property type="match status" value="1"/>
</dbReference>
<feature type="domain" description="Tubulin/FtsZ GTPase" evidence="7">
    <location>
        <begin position="34"/>
        <end position="227"/>
    </location>
</feature>
<dbReference type="GO" id="GO:0005737">
    <property type="term" value="C:cytoplasm"/>
    <property type="evidence" value="ECO:0007669"/>
    <property type="project" value="UniProtKB-SubCell"/>
</dbReference>
<comment type="caution">
    <text evidence="9">The sequence shown here is derived from an EMBL/GenBank/DDBJ whole genome shotgun (WGS) entry which is preliminary data.</text>
</comment>
<comment type="caution">
    <text evidence="4">Lacks conserved residue(s) required for the propagation of feature annotation.</text>
</comment>
<dbReference type="PANTHER" id="PTHR30314:SF3">
    <property type="entry name" value="MITOCHONDRIAL DIVISION PROTEIN FSZA"/>
    <property type="match status" value="1"/>
</dbReference>
<keyword evidence="4" id="KW-0963">Cytoplasm</keyword>
<comment type="subunit">
    <text evidence="4">Homodimer. Polymerizes to form a dynamic ring structure in a strictly GTP-dependent manner. Interacts directly with several other division proteins.</text>
</comment>
<evidence type="ECO:0000256" key="1">
    <source>
        <dbReference type="ARBA" id="ARBA00009690"/>
    </source>
</evidence>
<dbReference type="InterPro" id="IPR000158">
    <property type="entry name" value="Cell_div_FtsZ"/>
</dbReference>
<evidence type="ECO:0000259" key="8">
    <source>
        <dbReference type="SMART" id="SM00865"/>
    </source>
</evidence>
<dbReference type="Gene3D" id="3.40.50.1440">
    <property type="entry name" value="Tubulin/FtsZ, GTPase domain"/>
    <property type="match status" value="1"/>
</dbReference>
<dbReference type="InterPro" id="IPR045061">
    <property type="entry name" value="FtsZ/CetZ"/>
</dbReference>
<proteinExistence type="inferred from homology"/>
<feature type="binding site" evidence="4">
    <location>
        <position position="209"/>
    </location>
    <ligand>
        <name>GTP</name>
        <dbReference type="ChEBI" id="CHEBI:37565"/>
    </ligand>
</feature>
<feature type="compositionally biased region" description="Polar residues" evidence="6">
    <location>
        <begin position="13"/>
        <end position="24"/>
    </location>
</feature>
<dbReference type="GO" id="GO:0043093">
    <property type="term" value="P:FtsZ-dependent cytokinesis"/>
    <property type="evidence" value="ECO:0007669"/>
    <property type="project" value="UniProtKB-UniRule"/>
</dbReference>
<feature type="region of interest" description="Disordered" evidence="6">
    <location>
        <begin position="363"/>
        <end position="401"/>
    </location>
</feature>
<keyword evidence="2 4" id="KW-0547">Nucleotide-binding</keyword>
<evidence type="ECO:0000256" key="5">
    <source>
        <dbReference type="NCBIfam" id="TIGR00065"/>
    </source>
</evidence>
<dbReference type="PRINTS" id="PR00423">
    <property type="entry name" value="CELLDVISFTSZ"/>
</dbReference>
<dbReference type="InterPro" id="IPR037103">
    <property type="entry name" value="Tubulin/FtsZ-like_C"/>
</dbReference>
<organism evidence="9 10">
    <name type="scientific">Candidatus Jorgensenbacteria bacterium GW2011_GWA2_45_9</name>
    <dbReference type="NCBI Taxonomy" id="1618663"/>
    <lineage>
        <taxon>Bacteria</taxon>
        <taxon>Candidatus Joergenseniibacteriota</taxon>
    </lineage>
</organism>
<feature type="compositionally biased region" description="Basic and acidic residues" evidence="6">
    <location>
        <begin position="385"/>
        <end position="401"/>
    </location>
</feature>
<dbReference type="Pfam" id="PF00091">
    <property type="entry name" value="Tubulin"/>
    <property type="match status" value="1"/>
</dbReference>
<reference evidence="9 10" key="1">
    <citation type="journal article" date="2015" name="Nature">
        <title>rRNA introns, odd ribosomes, and small enigmatic genomes across a large radiation of phyla.</title>
        <authorList>
            <person name="Brown C.T."/>
            <person name="Hug L.A."/>
            <person name="Thomas B.C."/>
            <person name="Sharon I."/>
            <person name="Castelle C.J."/>
            <person name="Singh A."/>
            <person name="Wilkins M.J."/>
            <person name="Williams K.H."/>
            <person name="Banfield J.F."/>
        </authorList>
    </citation>
    <scope>NUCLEOTIDE SEQUENCE [LARGE SCALE GENOMIC DNA]</scope>
</reference>
<evidence type="ECO:0000313" key="10">
    <source>
        <dbReference type="Proteomes" id="UP000034727"/>
    </source>
</evidence>